<evidence type="ECO:0000256" key="4">
    <source>
        <dbReference type="PROSITE-ProRule" id="PRU00134"/>
    </source>
</evidence>
<gene>
    <name evidence="7" type="ORF">BDQ12DRAFT_703695</name>
</gene>
<dbReference type="PROSITE" id="PS50865">
    <property type="entry name" value="ZF_MYND_2"/>
    <property type="match status" value="1"/>
</dbReference>
<dbReference type="SUPFAM" id="SSF48371">
    <property type="entry name" value="ARM repeat"/>
    <property type="match status" value="1"/>
</dbReference>
<dbReference type="EMBL" id="ML213594">
    <property type="protein sequence ID" value="TFK41659.1"/>
    <property type="molecule type" value="Genomic_DNA"/>
</dbReference>
<feature type="compositionally biased region" description="Low complexity" evidence="5">
    <location>
        <begin position="19"/>
        <end position="30"/>
    </location>
</feature>
<keyword evidence="3" id="KW-0862">Zinc</keyword>
<dbReference type="AlphaFoldDB" id="A0A5C3M8D2"/>
<sequence length="585" mass="65278">MPGPGNRAKSKIKPKPKHTTTSSSSTTDSTPEAYIGDIDNAAGWKMIVNILCEIFELPDLTKRSGLKKVHANFDYIYRKIDKAYQRNLNNDRIRGGIIGIYAKMSADSLLRNKLFERGLLDKIMPLIDVPYCRHLALQALGTVTHHGGEDIRVSELCVATLGHCVSAVVEGGPTPAQPKVLGTLDMPTILKVVASSYTIDHAMDLLAMCTLHAYDAFNKYPAATDLLVAGLRSKDWVCCCTSLGGLIRLHRHKAENDLRMMDPNKFMTAVQRRFPDHITDDFQNAMISAAQDHDLYALGLKLTEYILSANLHTGKLENMNVGLPFTMWAKKKASEADLADILDIKYEIMRHCIPKAVEIVKKGIQRNPDYVYFYYAITLAANNIQGLRAAKQGLKCKQMTPFVDMGIKILQENRNAGNQQWEEGIAFLMSALEDSKTMDLHKLQDAFTKLKITDKISHFIGVPPPLTNLRLAQELIVQCYADAVKKFSEVITKVDNGPKPPTATPTPQKLKDNLTMWLENMSFEGDEEQKVHCSHPKISTNHCLWCGNLSAVLRKCSGCAKTRYCDSGCQKAHWGTHKKLCKACQ</sequence>
<evidence type="ECO:0000256" key="5">
    <source>
        <dbReference type="SAM" id="MobiDB-lite"/>
    </source>
</evidence>
<dbReference type="OrthoDB" id="341421at2759"/>
<dbReference type="GO" id="GO:0008270">
    <property type="term" value="F:zinc ion binding"/>
    <property type="evidence" value="ECO:0007669"/>
    <property type="project" value="UniProtKB-KW"/>
</dbReference>
<dbReference type="Proteomes" id="UP000308652">
    <property type="component" value="Unassembled WGS sequence"/>
</dbReference>
<feature type="domain" description="MYND-type" evidence="6">
    <location>
        <begin position="543"/>
        <end position="581"/>
    </location>
</feature>
<reference evidence="7 8" key="1">
    <citation type="journal article" date="2019" name="Nat. Ecol. Evol.">
        <title>Megaphylogeny resolves global patterns of mushroom evolution.</title>
        <authorList>
            <person name="Varga T."/>
            <person name="Krizsan K."/>
            <person name="Foldi C."/>
            <person name="Dima B."/>
            <person name="Sanchez-Garcia M."/>
            <person name="Sanchez-Ramirez S."/>
            <person name="Szollosi G.J."/>
            <person name="Szarkandi J.G."/>
            <person name="Papp V."/>
            <person name="Albert L."/>
            <person name="Andreopoulos W."/>
            <person name="Angelini C."/>
            <person name="Antonin V."/>
            <person name="Barry K.W."/>
            <person name="Bougher N.L."/>
            <person name="Buchanan P."/>
            <person name="Buyck B."/>
            <person name="Bense V."/>
            <person name="Catcheside P."/>
            <person name="Chovatia M."/>
            <person name="Cooper J."/>
            <person name="Damon W."/>
            <person name="Desjardin D."/>
            <person name="Finy P."/>
            <person name="Geml J."/>
            <person name="Haridas S."/>
            <person name="Hughes K."/>
            <person name="Justo A."/>
            <person name="Karasinski D."/>
            <person name="Kautmanova I."/>
            <person name="Kiss B."/>
            <person name="Kocsube S."/>
            <person name="Kotiranta H."/>
            <person name="LaButti K.M."/>
            <person name="Lechner B.E."/>
            <person name="Liimatainen K."/>
            <person name="Lipzen A."/>
            <person name="Lukacs Z."/>
            <person name="Mihaltcheva S."/>
            <person name="Morgado L.N."/>
            <person name="Niskanen T."/>
            <person name="Noordeloos M.E."/>
            <person name="Ohm R.A."/>
            <person name="Ortiz-Santana B."/>
            <person name="Ovrebo C."/>
            <person name="Racz N."/>
            <person name="Riley R."/>
            <person name="Savchenko A."/>
            <person name="Shiryaev A."/>
            <person name="Soop K."/>
            <person name="Spirin V."/>
            <person name="Szebenyi C."/>
            <person name="Tomsovsky M."/>
            <person name="Tulloss R.E."/>
            <person name="Uehling J."/>
            <person name="Grigoriev I.V."/>
            <person name="Vagvolgyi C."/>
            <person name="Papp T."/>
            <person name="Martin F.M."/>
            <person name="Miettinen O."/>
            <person name="Hibbett D.S."/>
            <person name="Nagy L.G."/>
        </authorList>
    </citation>
    <scope>NUCLEOTIDE SEQUENCE [LARGE SCALE GENOMIC DNA]</scope>
    <source>
        <strain evidence="7 8">CBS 166.37</strain>
    </source>
</reference>
<evidence type="ECO:0000256" key="2">
    <source>
        <dbReference type="ARBA" id="ARBA00022771"/>
    </source>
</evidence>
<evidence type="ECO:0000313" key="7">
    <source>
        <dbReference type="EMBL" id="TFK41659.1"/>
    </source>
</evidence>
<feature type="compositionally biased region" description="Basic residues" evidence="5">
    <location>
        <begin position="8"/>
        <end position="18"/>
    </location>
</feature>
<dbReference type="Pfam" id="PF01753">
    <property type="entry name" value="zf-MYND"/>
    <property type="match status" value="1"/>
</dbReference>
<feature type="region of interest" description="Disordered" evidence="5">
    <location>
        <begin position="1"/>
        <end position="30"/>
    </location>
</feature>
<keyword evidence="2 4" id="KW-0863">Zinc-finger</keyword>
<accession>A0A5C3M8D2</accession>
<proteinExistence type="predicted"/>
<organism evidence="7 8">
    <name type="scientific">Crucibulum laeve</name>
    <dbReference type="NCBI Taxonomy" id="68775"/>
    <lineage>
        <taxon>Eukaryota</taxon>
        <taxon>Fungi</taxon>
        <taxon>Dikarya</taxon>
        <taxon>Basidiomycota</taxon>
        <taxon>Agaricomycotina</taxon>
        <taxon>Agaricomycetes</taxon>
        <taxon>Agaricomycetidae</taxon>
        <taxon>Agaricales</taxon>
        <taxon>Agaricineae</taxon>
        <taxon>Nidulariaceae</taxon>
        <taxon>Crucibulum</taxon>
    </lineage>
</organism>
<evidence type="ECO:0000256" key="3">
    <source>
        <dbReference type="ARBA" id="ARBA00022833"/>
    </source>
</evidence>
<dbReference type="SUPFAM" id="SSF144232">
    <property type="entry name" value="HIT/MYND zinc finger-like"/>
    <property type="match status" value="1"/>
</dbReference>
<keyword evidence="8" id="KW-1185">Reference proteome</keyword>
<evidence type="ECO:0000259" key="6">
    <source>
        <dbReference type="PROSITE" id="PS50865"/>
    </source>
</evidence>
<evidence type="ECO:0000256" key="1">
    <source>
        <dbReference type="ARBA" id="ARBA00022723"/>
    </source>
</evidence>
<dbReference type="Gene3D" id="6.10.140.2220">
    <property type="match status" value="1"/>
</dbReference>
<protein>
    <recommendedName>
        <fullName evidence="6">MYND-type domain-containing protein</fullName>
    </recommendedName>
</protein>
<evidence type="ECO:0000313" key="8">
    <source>
        <dbReference type="Proteomes" id="UP000308652"/>
    </source>
</evidence>
<dbReference type="InterPro" id="IPR002893">
    <property type="entry name" value="Znf_MYND"/>
</dbReference>
<keyword evidence="1" id="KW-0479">Metal-binding</keyword>
<name>A0A5C3M8D2_9AGAR</name>
<dbReference type="InterPro" id="IPR016024">
    <property type="entry name" value="ARM-type_fold"/>
</dbReference>